<feature type="region of interest" description="Disordered" evidence="1">
    <location>
        <begin position="105"/>
        <end position="127"/>
    </location>
</feature>
<gene>
    <name evidence="2" type="ORF">WMY93_015460</name>
</gene>
<accession>A0AAW0P2B0</accession>
<feature type="compositionally biased region" description="Acidic residues" evidence="1">
    <location>
        <begin position="106"/>
        <end position="121"/>
    </location>
</feature>
<evidence type="ECO:0000313" key="2">
    <source>
        <dbReference type="EMBL" id="KAK7906848.1"/>
    </source>
</evidence>
<proteinExistence type="predicted"/>
<dbReference type="Proteomes" id="UP001460270">
    <property type="component" value="Unassembled WGS sequence"/>
</dbReference>
<name>A0AAW0P2B0_9GOBI</name>
<evidence type="ECO:0000256" key="1">
    <source>
        <dbReference type="SAM" id="MobiDB-lite"/>
    </source>
</evidence>
<dbReference type="AlphaFoldDB" id="A0AAW0P2B0"/>
<evidence type="ECO:0000313" key="3">
    <source>
        <dbReference type="Proteomes" id="UP001460270"/>
    </source>
</evidence>
<protein>
    <submittedName>
        <fullName evidence="2">Uncharacterized protein</fullName>
    </submittedName>
</protein>
<comment type="caution">
    <text evidence="2">The sequence shown here is derived from an EMBL/GenBank/DDBJ whole genome shotgun (WGS) entry which is preliminary data.</text>
</comment>
<reference evidence="3" key="1">
    <citation type="submission" date="2024-04" db="EMBL/GenBank/DDBJ databases">
        <title>Salinicola lusitanus LLJ914,a marine bacterium isolated from the Okinawa Trough.</title>
        <authorList>
            <person name="Li J."/>
        </authorList>
    </citation>
    <scope>NUCLEOTIDE SEQUENCE [LARGE SCALE GENOMIC DNA]</scope>
</reference>
<organism evidence="2 3">
    <name type="scientific">Mugilogobius chulae</name>
    <name type="common">yellowstripe goby</name>
    <dbReference type="NCBI Taxonomy" id="88201"/>
    <lineage>
        <taxon>Eukaryota</taxon>
        <taxon>Metazoa</taxon>
        <taxon>Chordata</taxon>
        <taxon>Craniata</taxon>
        <taxon>Vertebrata</taxon>
        <taxon>Euteleostomi</taxon>
        <taxon>Actinopterygii</taxon>
        <taxon>Neopterygii</taxon>
        <taxon>Teleostei</taxon>
        <taxon>Neoteleostei</taxon>
        <taxon>Acanthomorphata</taxon>
        <taxon>Gobiaria</taxon>
        <taxon>Gobiiformes</taxon>
        <taxon>Gobioidei</taxon>
        <taxon>Gobiidae</taxon>
        <taxon>Gobionellinae</taxon>
        <taxon>Mugilogobius</taxon>
    </lineage>
</organism>
<sequence>MDRSKDPGQICAEEESHEDTAVYMIRFSNSDSNDSSDEETKIQINLDSDGKGLFSSATETDGPHLISSTDVRNHNSLKSFQNNVPTPLDNHDELVDSGRSFRWWDELSESDDDEDEEEEDSGVNNSK</sequence>
<keyword evidence="3" id="KW-1185">Reference proteome</keyword>
<dbReference type="EMBL" id="JBBPFD010000011">
    <property type="protein sequence ID" value="KAK7906848.1"/>
    <property type="molecule type" value="Genomic_DNA"/>
</dbReference>